<feature type="compositionally biased region" description="Basic and acidic residues" evidence="1">
    <location>
        <begin position="303"/>
        <end position="314"/>
    </location>
</feature>
<proteinExistence type="predicted"/>
<feature type="compositionally biased region" description="Low complexity" evidence="1">
    <location>
        <begin position="217"/>
        <end position="226"/>
    </location>
</feature>
<dbReference type="STRING" id="35722.A0A0B7NRQ8"/>
<sequence>MLTDIIDDPVFRSFIFECTFLFGYTSFACYLFGIAFTLSESSRLIYSNWVKSHVVVNILCVATIALPFITNLSCAIAAGIYAVHGDNDMASKLTKAQYGFWTFYCGFLGTLLLFAGIRLMRLLDKHLEVQSDIVNIKKLRTGALKIKIIVVIGSSCMLMFALLIGLYCEYRATIMANIITNMLLAGFWLLAGPNVTFVVIAAVLMNPEFASQLGSLSFGSSSNSRISQERRNDNTADHKDKMESFEMELSSKFKSNQNHFLKNSTQTEQDTRFSFSISKRPEDSMNNLLLAETDSNSISNDDDGCRLSRVEQEQQKYNATTGRVRTPPSPSRTHPNSFS</sequence>
<feature type="transmembrane region" description="Helical" evidence="2">
    <location>
        <begin position="58"/>
        <end position="81"/>
    </location>
</feature>
<evidence type="ECO:0000256" key="1">
    <source>
        <dbReference type="SAM" id="MobiDB-lite"/>
    </source>
</evidence>
<keyword evidence="2" id="KW-0812">Transmembrane</keyword>
<name>A0A0B7NRQ8_9FUNG</name>
<evidence type="ECO:0000313" key="4">
    <source>
        <dbReference type="Proteomes" id="UP000054107"/>
    </source>
</evidence>
<keyword evidence="4" id="KW-1185">Reference proteome</keyword>
<feature type="region of interest" description="Disordered" evidence="1">
    <location>
        <begin position="292"/>
        <end position="339"/>
    </location>
</feature>
<protein>
    <submittedName>
        <fullName evidence="3">Uncharacterized protein</fullName>
    </submittedName>
</protein>
<dbReference type="OrthoDB" id="2280990at2759"/>
<reference evidence="3 4" key="1">
    <citation type="submission" date="2014-09" db="EMBL/GenBank/DDBJ databases">
        <authorList>
            <person name="Ellenberger Sabrina"/>
        </authorList>
    </citation>
    <scope>NUCLEOTIDE SEQUENCE [LARGE SCALE GENOMIC DNA]</scope>
    <source>
        <strain evidence="3 4">CBS 412.66</strain>
    </source>
</reference>
<keyword evidence="2" id="KW-0472">Membrane</keyword>
<feature type="transmembrane region" description="Helical" evidence="2">
    <location>
        <begin position="144"/>
        <end position="167"/>
    </location>
</feature>
<feature type="transmembrane region" description="Helical" evidence="2">
    <location>
        <begin position="20"/>
        <end position="38"/>
    </location>
</feature>
<feature type="region of interest" description="Disordered" evidence="1">
    <location>
        <begin position="217"/>
        <end position="239"/>
    </location>
</feature>
<feature type="compositionally biased region" description="Basic and acidic residues" evidence="1">
    <location>
        <begin position="227"/>
        <end position="239"/>
    </location>
</feature>
<keyword evidence="2" id="KW-1133">Transmembrane helix</keyword>
<gene>
    <name evidence="3" type="primary">PARPA_11987.1 scaffold 44747</name>
</gene>
<dbReference type="EMBL" id="LN733713">
    <property type="protein sequence ID" value="CEP17689.1"/>
    <property type="molecule type" value="Genomic_DNA"/>
</dbReference>
<dbReference type="AlphaFoldDB" id="A0A0B7NRQ8"/>
<feature type="transmembrane region" description="Helical" evidence="2">
    <location>
        <begin position="187"/>
        <end position="205"/>
    </location>
</feature>
<evidence type="ECO:0000256" key="2">
    <source>
        <dbReference type="SAM" id="Phobius"/>
    </source>
</evidence>
<dbReference type="Proteomes" id="UP000054107">
    <property type="component" value="Unassembled WGS sequence"/>
</dbReference>
<feature type="transmembrane region" description="Helical" evidence="2">
    <location>
        <begin position="101"/>
        <end position="123"/>
    </location>
</feature>
<accession>A0A0B7NRQ8</accession>
<organism evidence="3 4">
    <name type="scientific">Parasitella parasitica</name>
    <dbReference type="NCBI Taxonomy" id="35722"/>
    <lineage>
        <taxon>Eukaryota</taxon>
        <taxon>Fungi</taxon>
        <taxon>Fungi incertae sedis</taxon>
        <taxon>Mucoromycota</taxon>
        <taxon>Mucoromycotina</taxon>
        <taxon>Mucoromycetes</taxon>
        <taxon>Mucorales</taxon>
        <taxon>Mucorineae</taxon>
        <taxon>Mucoraceae</taxon>
        <taxon>Parasitella</taxon>
    </lineage>
</organism>
<evidence type="ECO:0000313" key="3">
    <source>
        <dbReference type="EMBL" id="CEP17689.1"/>
    </source>
</evidence>